<organism evidence="2 3">
    <name type="scientific">Amycolatopsis antarctica</name>
    <dbReference type="NCBI Taxonomy" id="1854586"/>
    <lineage>
        <taxon>Bacteria</taxon>
        <taxon>Bacillati</taxon>
        <taxon>Actinomycetota</taxon>
        <taxon>Actinomycetes</taxon>
        <taxon>Pseudonocardiales</taxon>
        <taxon>Pseudonocardiaceae</taxon>
        <taxon>Amycolatopsis</taxon>
    </lineage>
</organism>
<evidence type="ECO:0000256" key="1">
    <source>
        <dbReference type="SAM" id="MobiDB-lite"/>
    </source>
</evidence>
<dbReference type="EMBL" id="NKYE01000032">
    <property type="protein sequence ID" value="OZM69889.1"/>
    <property type="molecule type" value="Genomic_DNA"/>
</dbReference>
<name>A0A263CV75_9PSEU</name>
<feature type="compositionally biased region" description="Polar residues" evidence="1">
    <location>
        <begin position="115"/>
        <end position="125"/>
    </location>
</feature>
<dbReference type="InParanoid" id="A0A263CV75"/>
<accession>A0A263CV75</accession>
<gene>
    <name evidence="2" type="ORF">CFN78_28100</name>
</gene>
<protein>
    <submittedName>
        <fullName evidence="2">Uncharacterized protein</fullName>
    </submittedName>
</protein>
<evidence type="ECO:0000313" key="2">
    <source>
        <dbReference type="EMBL" id="OZM69889.1"/>
    </source>
</evidence>
<keyword evidence="3" id="KW-1185">Reference proteome</keyword>
<evidence type="ECO:0000313" key="3">
    <source>
        <dbReference type="Proteomes" id="UP000242444"/>
    </source>
</evidence>
<dbReference type="AlphaFoldDB" id="A0A263CV75"/>
<reference evidence="2 3" key="1">
    <citation type="submission" date="2017-07" db="EMBL/GenBank/DDBJ databases">
        <title>Amycolatopsis antarcticus sp. nov., isolated from the surface of an Antarcticus brown macroalga.</title>
        <authorList>
            <person name="Wang J."/>
            <person name="Leiva S."/>
            <person name="Huang J."/>
            <person name="Huang Y."/>
        </authorList>
    </citation>
    <scope>NUCLEOTIDE SEQUENCE [LARGE SCALE GENOMIC DNA]</scope>
    <source>
        <strain evidence="2 3">AU-G6</strain>
    </source>
</reference>
<feature type="region of interest" description="Disordered" evidence="1">
    <location>
        <begin position="100"/>
        <end position="125"/>
    </location>
</feature>
<comment type="caution">
    <text evidence="2">The sequence shown here is derived from an EMBL/GenBank/DDBJ whole genome shotgun (WGS) entry which is preliminary data.</text>
</comment>
<dbReference type="Proteomes" id="UP000242444">
    <property type="component" value="Unassembled WGS sequence"/>
</dbReference>
<sequence>MSTEKNVPRLSLDRTTAEQRALWDACPHAGAYIVATIGDPGNDDPDARGIAWDPLDEAPPELDGIRITGSIGVCGDCGAPVVTVRMADYKRWTAEHGPAWSTLWTRPIRDGEPSGENTSLNGDPQ</sequence>
<dbReference type="RefSeq" id="WP_094866349.1">
    <property type="nucleotide sequence ID" value="NZ_NKYE01000032.1"/>
</dbReference>
<proteinExistence type="predicted"/>
<dbReference type="OrthoDB" id="9980400at2"/>